<organism evidence="1 2">
    <name type="scientific">Pseudomonas triclosanedens</name>
    <dbReference type="NCBI Taxonomy" id="2961893"/>
    <lineage>
        <taxon>Bacteria</taxon>
        <taxon>Pseudomonadati</taxon>
        <taxon>Pseudomonadota</taxon>
        <taxon>Gammaproteobacteria</taxon>
        <taxon>Pseudomonadales</taxon>
        <taxon>Pseudomonadaceae</taxon>
        <taxon>Pseudomonas</taxon>
    </lineage>
</organism>
<dbReference type="Proteomes" id="UP001163624">
    <property type="component" value="Chromosome"/>
</dbReference>
<proteinExistence type="predicted"/>
<keyword evidence="2" id="KW-1185">Reference proteome</keyword>
<evidence type="ECO:0000313" key="1">
    <source>
        <dbReference type="EMBL" id="WAI51823.1"/>
    </source>
</evidence>
<protein>
    <submittedName>
        <fullName evidence="1">Uncharacterized protein</fullName>
    </submittedName>
</protein>
<dbReference type="RefSeq" id="WP_254473310.1">
    <property type="nucleotide sequence ID" value="NZ_CP113432.1"/>
</dbReference>
<gene>
    <name evidence="1" type="ORF">OU419_11425</name>
</gene>
<name>A0ABY7A407_9PSED</name>
<dbReference type="EMBL" id="CP113432">
    <property type="protein sequence ID" value="WAI51823.1"/>
    <property type="molecule type" value="Genomic_DNA"/>
</dbReference>
<accession>A0ABY7A407</accession>
<sequence>MQARYRLVLKHPAPGFGTRLEFPALYRQTALIERMFAERGLAPLRQFVCPPGPASDWFRADDGRRLAHELICCVHRDPQRFDNATTLLDELFMFSEQLEVAYLSGNRWHFEEAAGPCATSGESC</sequence>
<reference evidence="1" key="1">
    <citation type="submission" date="2022-11" db="EMBL/GenBank/DDBJ databases">
        <title>Pseudomonas triclosanedens sp. nov., a triclosan degrader isolated from activated sludge.</title>
        <authorList>
            <person name="Yin Y."/>
            <person name="Lu Z."/>
        </authorList>
    </citation>
    <scope>NUCLEOTIDE SEQUENCE</scope>
    <source>
        <strain evidence="1">ZM23</strain>
    </source>
</reference>
<evidence type="ECO:0000313" key="2">
    <source>
        <dbReference type="Proteomes" id="UP001163624"/>
    </source>
</evidence>